<name>A0A071MKQ9_9BURK</name>
<sequence length="139" mass="15525">MQITTTEFPFVWLRYRGSTHFEPARLIAELDALLARGERFVLLTDDAPSGDDRGDTDHEMRKQLAKWSKANRAQSREWIPAMIAIEPDAARRAALDAFSGTFEKVWGYPLNAAASREDALALAQRLLAEPARRIAAANA</sequence>
<dbReference type="GO" id="GO:0016740">
    <property type="term" value="F:transferase activity"/>
    <property type="evidence" value="ECO:0007669"/>
    <property type="project" value="UniProtKB-KW"/>
</dbReference>
<keyword evidence="1" id="KW-0808">Transferase</keyword>
<organism evidence="1">
    <name type="scientific">Burkholderia cenocepacia</name>
    <dbReference type="NCBI Taxonomy" id="95486"/>
    <lineage>
        <taxon>Bacteria</taxon>
        <taxon>Pseudomonadati</taxon>
        <taxon>Pseudomonadota</taxon>
        <taxon>Betaproteobacteria</taxon>
        <taxon>Burkholderiales</taxon>
        <taxon>Burkholderiaceae</taxon>
        <taxon>Burkholderia</taxon>
        <taxon>Burkholderia cepacia complex</taxon>
    </lineage>
</organism>
<evidence type="ECO:0000313" key="1">
    <source>
        <dbReference type="EMBL" id="KEA61253.1"/>
    </source>
</evidence>
<protein>
    <submittedName>
        <fullName evidence="1">ATP:cob(I)alamin adenosyltransferase</fullName>
    </submittedName>
</protein>
<proteinExistence type="predicted"/>
<comment type="caution">
    <text evidence="1">The sequence shown here is derived from an EMBL/GenBank/DDBJ whole genome shotgun (WGS) entry which is preliminary data.</text>
</comment>
<dbReference type="EMBL" id="JJOA01000001">
    <property type="protein sequence ID" value="KEA61253.1"/>
    <property type="molecule type" value="Genomic_DNA"/>
</dbReference>
<dbReference type="OrthoDB" id="8905727at2"/>
<dbReference type="AlphaFoldDB" id="A0A071MKQ9"/>
<reference evidence="1" key="1">
    <citation type="submission" date="2014-04" db="EMBL/GenBank/DDBJ databases">
        <title>In planta biocontrol of soil-borne Fusarium wilt of banana through a plant endophytic bacterium, Burkholderia cenocepacia 869T2.</title>
        <authorList>
            <person name="Ho Y.-N."/>
            <person name="Chiang H.-M."/>
            <person name="Chao C.-P."/>
            <person name="Su C.-C."/>
            <person name="Hsu H.-F."/>
            <person name="Guo C.-T."/>
            <person name="Hsieh J.-L."/>
            <person name="Huang C.-C."/>
        </authorList>
    </citation>
    <scope>NUCLEOTIDE SEQUENCE [LARGE SCALE GENOMIC DNA]</scope>
    <source>
        <strain evidence="1">869T2</strain>
    </source>
</reference>
<gene>
    <name evidence="1" type="ORF">DT99_00245</name>
</gene>
<accession>A0A071MKQ9</accession>